<dbReference type="RefSeq" id="WP_118890613.1">
    <property type="nucleotide sequence ID" value="NZ_CP023731.1"/>
</dbReference>
<evidence type="ECO:0000313" key="1">
    <source>
        <dbReference type="EMBL" id="KAB0452077.1"/>
    </source>
</evidence>
<dbReference type="EMBL" id="VTCY01000005">
    <property type="protein sequence ID" value="KAB0452077.1"/>
    <property type="molecule type" value="Genomic_DNA"/>
</dbReference>
<name>A0A643CLK3_ANAMA</name>
<protein>
    <submittedName>
        <fullName evidence="1">Uncharacterized protein</fullName>
    </submittedName>
</protein>
<dbReference type="AlphaFoldDB" id="A0A643CLK3"/>
<sequence>MNLLDTRGAPQSALPVRELLLAAVAAAATIGIIKVHNDKKRALCVCVSFMAAACLIQRKRKFFRDNIQIFFAENAKKGVVTFAEASITKISIAAKNARDEDGHYAMVAELSRPTISIQGKKSRAIRAIDIQSYGHSWEYATNSDTPQITVCISGNNKKSSVEADFPCLRGKNSLLLDIKSKRYEEYIPLCRVRNAHDYIRKALEMKLRRQSFLQILLAKYLSEEHFPANREKAMYLIHNFGNILQKSSAMAMSKALEKLARINFEITQSKPELSGTSSSTTKHPSVRLTHLGEDQFKSLESDILTLVKARACEYENLHEALSHDAYKSAINPGIEDIIACYPDRVNQTTNAFLKTHIASYRTLAPRMKAIHRYIEICRKHHNKRLQRSADCDDPKTADSYAYKAVYDFAKQEGISTDDLHAIIEHARYKLCRKYRGLFVDDITGITQKVTARLCKIRIKLGKFESKDADAEDYELCYEIDEPDESCDRTIEAPLSDYIKYPLRGFR</sequence>
<organism evidence="1">
    <name type="scientific">Anaplasma marginale</name>
    <dbReference type="NCBI Taxonomy" id="770"/>
    <lineage>
        <taxon>Bacteria</taxon>
        <taxon>Pseudomonadati</taxon>
        <taxon>Pseudomonadota</taxon>
        <taxon>Alphaproteobacteria</taxon>
        <taxon>Rickettsiales</taxon>
        <taxon>Anaplasmataceae</taxon>
        <taxon>Anaplasma</taxon>
    </lineage>
</organism>
<reference evidence="1" key="1">
    <citation type="submission" date="2019-08" db="EMBL/GenBank/DDBJ databases">
        <authorList>
            <person name="Amaro Estrada I."/>
            <person name="Quiroz Castaneda R.E."/>
            <person name="Martinez Ocampo F."/>
            <person name="Rodriguez Camarillo S.D."/>
        </authorList>
    </citation>
    <scope>NUCLEOTIDE SEQUENCE</scope>
    <source>
        <strain evidence="1">MEX-30-184-02</strain>
    </source>
</reference>
<comment type="caution">
    <text evidence="1">The sequence shown here is derived from an EMBL/GenBank/DDBJ whole genome shotgun (WGS) entry which is preliminary data.</text>
</comment>
<accession>A0A643CLK3</accession>
<proteinExistence type="predicted"/>
<gene>
    <name evidence="1" type="ORF">FY207_02185</name>
</gene>